<evidence type="ECO:0000256" key="13">
    <source>
        <dbReference type="ARBA" id="ARBA00048423"/>
    </source>
</evidence>
<evidence type="ECO:0000256" key="14">
    <source>
        <dbReference type="PIRNR" id="PIRNR038455"/>
    </source>
</evidence>
<feature type="domain" description="Cytochrome c" evidence="16">
    <location>
        <begin position="57"/>
        <end position="143"/>
    </location>
</feature>
<dbReference type="SUPFAM" id="SSF46626">
    <property type="entry name" value="Cytochrome c"/>
    <property type="match status" value="2"/>
</dbReference>
<keyword evidence="3 14" id="KW-0813">Transport</keyword>
<evidence type="ECO:0000256" key="3">
    <source>
        <dbReference type="ARBA" id="ARBA00022448"/>
    </source>
</evidence>
<evidence type="ECO:0000256" key="1">
    <source>
        <dbReference type="ARBA" id="ARBA00004418"/>
    </source>
</evidence>
<evidence type="ECO:0000256" key="7">
    <source>
        <dbReference type="ARBA" id="ARBA00022729"/>
    </source>
</evidence>
<comment type="caution">
    <text evidence="17">The sequence shown here is derived from an EMBL/GenBank/DDBJ whole genome shotgun (WGS) entry which is preliminary data.</text>
</comment>
<organism evidence="17 18">
    <name type="scientific">Noviherbaspirillum album</name>
    <dbReference type="NCBI Taxonomy" id="3080276"/>
    <lineage>
        <taxon>Bacteria</taxon>
        <taxon>Pseudomonadati</taxon>
        <taxon>Pseudomonadota</taxon>
        <taxon>Betaproteobacteria</taxon>
        <taxon>Burkholderiales</taxon>
        <taxon>Oxalobacteraceae</taxon>
        <taxon>Noviherbaspirillum</taxon>
    </lineage>
</organism>
<evidence type="ECO:0000256" key="11">
    <source>
        <dbReference type="ARBA" id="ARBA00025746"/>
    </source>
</evidence>
<name>A0ABU6J957_9BURK</name>
<dbReference type="NCBIfam" id="TIGR04484">
    <property type="entry name" value="thiosulf_SoxA"/>
    <property type="match status" value="1"/>
</dbReference>
<sequence>MRRASLTLTLIGLVCFPAAHAQQSADARLPGSAFMSRSTQEMQRDDSQNPAMLWVQEGEALWNRNAGRADRSCASCHGDATTSMRGVAARHPALDAASRKPLNLGQRINQCRQQRQQAEAFPPESEALLSLESYVALQSRGIPTAPPRDAALQPHVEQGRQHWLRRIGQLNLSCAQCHDDNWGKRLGSSPIPQAHPGGYPIYRLEWQAMGSLQRRLRNCMTGVRAQPYAFGAQELVELELYLAERARGMPLEAPGVRP</sequence>
<feature type="signal peptide" evidence="15">
    <location>
        <begin position="1"/>
        <end position="21"/>
    </location>
</feature>
<feature type="chain" id="PRO_5047298933" description="SoxAX cytochrome complex subunit A" evidence="15">
    <location>
        <begin position="22"/>
        <end position="258"/>
    </location>
</feature>
<evidence type="ECO:0000256" key="12">
    <source>
        <dbReference type="ARBA" id="ARBA00048077"/>
    </source>
</evidence>
<accession>A0ABU6J957</accession>
<keyword evidence="6 14" id="KW-0479">Metal-binding</keyword>
<proteinExistence type="inferred from homology"/>
<dbReference type="Proteomes" id="UP001352263">
    <property type="component" value="Unassembled WGS sequence"/>
</dbReference>
<keyword evidence="9 14" id="KW-0249">Electron transport</keyword>
<dbReference type="RefSeq" id="WP_326506688.1">
    <property type="nucleotide sequence ID" value="NZ_JAWIIV010000009.1"/>
</dbReference>
<evidence type="ECO:0000313" key="17">
    <source>
        <dbReference type="EMBL" id="MEC4719973.1"/>
    </source>
</evidence>
<keyword evidence="5 14" id="KW-0808">Transferase</keyword>
<keyword evidence="18" id="KW-1185">Reference proteome</keyword>
<evidence type="ECO:0000313" key="18">
    <source>
        <dbReference type="Proteomes" id="UP001352263"/>
    </source>
</evidence>
<feature type="domain" description="Cytochrome c" evidence="16">
    <location>
        <begin position="158"/>
        <end position="251"/>
    </location>
</feature>
<evidence type="ECO:0000256" key="4">
    <source>
        <dbReference type="ARBA" id="ARBA00022617"/>
    </source>
</evidence>
<reference evidence="17 18" key="1">
    <citation type="submission" date="2023-10" db="EMBL/GenBank/DDBJ databases">
        <title>Noviherbaspirillum sp. CPCC 100848 genome assembly.</title>
        <authorList>
            <person name="Li X.Y."/>
            <person name="Fang X.M."/>
        </authorList>
    </citation>
    <scope>NUCLEOTIDE SEQUENCE [LARGE SCALE GENOMIC DNA]</scope>
    <source>
        <strain evidence="17 18">CPCC 100848</strain>
    </source>
</reference>
<evidence type="ECO:0000256" key="5">
    <source>
        <dbReference type="ARBA" id="ARBA00022679"/>
    </source>
</evidence>
<evidence type="ECO:0000256" key="6">
    <source>
        <dbReference type="ARBA" id="ARBA00022723"/>
    </source>
</evidence>
<evidence type="ECO:0000256" key="8">
    <source>
        <dbReference type="ARBA" id="ARBA00022764"/>
    </source>
</evidence>
<dbReference type="InterPro" id="IPR009056">
    <property type="entry name" value="Cyt_c-like_dom"/>
</dbReference>
<evidence type="ECO:0000259" key="16">
    <source>
        <dbReference type="Pfam" id="PF21342"/>
    </source>
</evidence>
<dbReference type="InterPro" id="IPR036909">
    <property type="entry name" value="Cyt_c-like_dom_sf"/>
</dbReference>
<dbReference type="EMBL" id="JAWIIV010000009">
    <property type="protein sequence ID" value="MEC4719973.1"/>
    <property type="molecule type" value="Genomic_DNA"/>
</dbReference>
<protein>
    <recommendedName>
        <fullName evidence="14">SoxAX cytochrome complex subunit A</fullName>
        <ecNumber evidence="14">2.8.5.2</ecNumber>
    </recommendedName>
    <alternativeName>
        <fullName evidence="14">Protein SoxA</fullName>
    </alternativeName>
    <alternativeName>
        <fullName evidence="14">Sulfur oxidizing protein A</fullName>
    </alternativeName>
    <alternativeName>
        <fullName evidence="14">Thiosulfate-oxidizing multienzyme system protein SoxA</fullName>
    </alternativeName>
</protein>
<comment type="catalytic activity">
    <reaction evidence="13 14">
        <text>S-sulfanyl-L-cysteinyl-[SoxY protein] + thiosulfate + 2 Fe(III)-[cytochrome c] = S-(2-sulfodisulfanyl)-L-cysteinyl-[SoxY protein] + 2 Fe(II)-[cytochrome c] + 2 H(+)</text>
        <dbReference type="Rhea" id="RHEA:51224"/>
        <dbReference type="Rhea" id="RHEA-COMP:10350"/>
        <dbReference type="Rhea" id="RHEA-COMP:14399"/>
        <dbReference type="Rhea" id="RHEA-COMP:14689"/>
        <dbReference type="Rhea" id="RHEA-COMP:14690"/>
        <dbReference type="ChEBI" id="CHEBI:15378"/>
        <dbReference type="ChEBI" id="CHEBI:29033"/>
        <dbReference type="ChEBI" id="CHEBI:29034"/>
        <dbReference type="ChEBI" id="CHEBI:33542"/>
        <dbReference type="ChEBI" id="CHEBI:61963"/>
        <dbReference type="ChEBI" id="CHEBI:140664"/>
        <dbReference type="EC" id="2.8.5.2"/>
    </reaction>
</comment>
<evidence type="ECO:0000256" key="10">
    <source>
        <dbReference type="ARBA" id="ARBA00023004"/>
    </source>
</evidence>
<keyword evidence="4 14" id="KW-0349">Heme</keyword>
<comment type="similarity">
    <text evidence="11 14">Belongs to the SoxA family.</text>
</comment>
<dbReference type="PIRSF" id="PIRSF038455">
    <property type="entry name" value="SoxA"/>
    <property type="match status" value="1"/>
</dbReference>
<comment type="subunit">
    <text evidence="2 14">Heterodimer of SoxA and SoxX.</text>
</comment>
<dbReference type="EC" id="2.8.5.2" evidence="14"/>
<evidence type="ECO:0000256" key="15">
    <source>
        <dbReference type="SAM" id="SignalP"/>
    </source>
</evidence>
<dbReference type="InterPro" id="IPR025710">
    <property type="entry name" value="SoxA"/>
</dbReference>
<dbReference type="Gene3D" id="1.10.760.10">
    <property type="entry name" value="Cytochrome c-like domain"/>
    <property type="match status" value="2"/>
</dbReference>
<evidence type="ECO:0000256" key="9">
    <source>
        <dbReference type="ARBA" id="ARBA00022982"/>
    </source>
</evidence>
<keyword evidence="8 14" id="KW-0574">Periplasm</keyword>
<dbReference type="Pfam" id="PF21342">
    <property type="entry name" value="SoxA-TsdA_cyt-c"/>
    <property type="match status" value="2"/>
</dbReference>
<comment type="subcellular location">
    <subcellularLocation>
        <location evidence="1 14">Periplasm</location>
    </subcellularLocation>
</comment>
<gene>
    <name evidence="17" type="primary">soxA</name>
    <name evidence="17" type="ORF">RY831_12495</name>
</gene>
<keyword evidence="10 14" id="KW-0408">Iron</keyword>
<keyword evidence="7 15" id="KW-0732">Signal</keyword>
<evidence type="ECO:0000256" key="2">
    <source>
        <dbReference type="ARBA" id="ARBA00011530"/>
    </source>
</evidence>
<comment type="catalytic activity">
    <reaction evidence="12 14">
        <text>L-cysteinyl-[SoxY protein] + thiosulfate + 2 Fe(III)-[cytochrome c] = S-sulfosulfanyl-L-cysteinyl-[SoxY protein] + 2 Fe(II)-[cytochrome c] + 2 H(+)</text>
        <dbReference type="Rhea" id="RHEA:56720"/>
        <dbReference type="Rhea" id="RHEA-COMP:10350"/>
        <dbReference type="Rhea" id="RHEA-COMP:14328"/>
        <dbReference type="Rhea" id="RHEA-COMP:14399"/>
        <dbReference type="Rhea" id="RHEA-COMP:14691"/>
        <dbReference type="ChEBI" id="CHEBI:15378"/>
        <dbReference type="ChEBI" id="CHEBI:29033"/>
        <dbReference type="ChEBI" id="CHEBI:29034"/>
        <dbReference type="ChEBI" id="CHEBI:29950"/>
        <dbReference type="ChEBI" id="CHEBI:33542"/>
        <dbReference type="ChEBI" id="CHEBI:139321"/>
        <dbReference type="EC" id="2.8.5.2"/>
    </reaction>
</comment>